<evidence type="ECO:0000313" key="2">
    <source>
        <dbReference type="Proteomes" id="UP001168883"/>
    </source>
</evidence>
<organism evidence="1 2">
    <name type="scientific">Paenibacillus ehimensis</name>
    <dbReference type="NCBI Taxonomy" id="79264"/>
    <lineage>
        <taxon>Bacteria</taxon>
        <taxon>Bacillati</taxon>
        <taxon>Bacillota</taxon>
        <taxon>Bacilli</taxon>
        <taxon>Bacillales</taxon>
        <taxon>Paenibacillaceae</taxon>
        <taxon>Paenibacillus</taxon>
    </lineage>
</organism>
<name>A0ABT8VH83_9BACL</name>
<dbReference type="EMBL" id="JAUMKJ010000039">
    <property type="protein sequence ID" value="MDO3680311.1"/>
    <property type="molecule type" value="Genomic_DNA"/>
</dbReference>
<proteinExistence type="predicted"/>
<comment type="caution">
    <text evidence="1">The sequence shown here is derived from an EMBL/GenBank/DDBJ whole genome shotgun (WGS) entry which is preliminary data.</text>
</comment>
<dbReference type="Proteomes" id="UP001168883">
    <property type="component" value="Unassembled WGS sequence"/>
</dbReference>
<reference evidence="1" key="1">
    <citation type="submission" date="2023-07" db="EMBL/GenBank/DDBJ databases">
        <authorList>
            <person name="Aktuganov G."/>
            <person name="Boyko T."/>
            <person name="Delegan Y."/>
            <person name="Galimzianova N."/>
            <person name="Gilvanova E."/>
            <person name="Korobov V."/>
            <person name="Kuzmina L."/>
            <person name="Melentiev A."/>
            <person name="Milman P."/>
            <person name="Ryabova A."/>
            <person name="Stupak E."/>
            <person name="Yasakov T."/>
            <person name="Zharikova N."/>
            <person name="Zhurenko E."/>
        </authorList>
    </citation>
    <scope>NUCLEOTIDE SEQUENCE</scope>
    <source>
        <strain evidence="1">IB-739</strain>
    </source>
</reference>
<keyword evidence="2" id="KW-1185">Reference proteome</keyword>
<gene>
    <name evidence="1" type="ORF">Q3C12_25205</name>
</gene>
<accession>A0ABT8VH83</accession>
<sequence length="100" mass="11810">MFEEKVRAVLGARALLDDNDPRIEQKWEELIELLSENENSTLNFLQVCTKTELSFLSEVFEEVAYNLQSKKYIELLYSLDKRYPDLDLKSHIQTAESYME</sequence>
<evidence type="ECO:0000313" key="1">
    <source>
        <dbReference type="EMBL" id="MDO3680311.1"/>
    </source>
</evidence>
<protein>
    <submittedName>
        <fullName evidence="1">Uncharacterized protein</fullName>
    </submittedName>
</protein>
<dbReference type="RefSeq" id="WP_127490408.1">
    <property type="nucleotide sequence ID" value="NZ_JAUMKJ010000039.1"/>
</dbReference>